<dbReference type="Proteomes" id="UP000261948">
    <property type="component" value="Unassembled WGS sequence"/>
</dbReference>
<feature type="transmembrane region" description="Helical" evidence="1">
    <location>
        <begin position="80"/>
        <end position="103"/>
    </location>
</feature>
<gene>
    <name evidence="2" type="ORF">DZC30_02350</name>
</gene>
<keyword evidence="1" id="KW-0812">Transmembrane</keyword>
<keyword evidence="1" id="KW-0472">Membrane</keyword>
<proteinExistence type="predicted"/>
<dbReference type="EMBL" id="QURR01000002">
    <property type="protein sequence ID" value="RGE46637.1"/>
    <property type="molecule type" value="Genomic_DNA"/>
</dbReference>
<dbReference type="AlphaFoldDB" id="A0A373FRZ3"/>
<protein>
    <submittedName>
        <fullName evidence="2">Uncharacterized protein</fullName>
    </submittedName>
</protein>
<keyword evidence="3" id="KW-1185">Reference proteome</keyword>
<keyword evidence="1" id="KW-1133">Transmembrane helix</keyword>
<evidence type="ECO:0000313" key="2">
    <source>
        <dbReference type="EMBL" id="RGE46637.1"/>
    </source>
</evidence>
<organism evidence="2 3">
    <name type="scientific">Comamonas testosteroni</name>
    <name type="common">Pseudomonas testosteroni</name>
    <dbReference type="NCBI Taxonomy" id="285"/>
    <lineage>
        <taxon>Bacteria</taxon>
        <taxon>Pseudomonadati</taxon>
        <taxon>Pseudomonadota</taxon>
        <taxon>Betaproteobacteria</taxon>
        <taxon>Burkholderiales</taxon>
        <taxon>Comamonadaceae</taxon>
        <taxon>Comamonas</taxon>
    </lineage>
</organism>
<name>A0A373FRZ3_COMTE</name>
<evidence type="ECO:0000313" key="3">
    <source>
        <dbReference type="Proteomes" id="UP000261948"/>
    </source>
</evidence>
<dbReference type="OrthoDB" id="7032350at2"/>
<accession>A0A373FRZ3</accession>
<sequence>MSDNSVKFGVDFDTKAASAAADELRKKLQALGDVKTKSNGLASTGAQLDALRTKLNAVQLKFNQTFGPALAKTLAVLRTALLAVAAAAAAAVAAIGVGIGAALRKGIGHNSELDDLQTGISATVSSLYELNDASGVPLQGMERFRAATEQAKQRLEEFRKETAQTGYAMKDRAAALDVGLSKGAAAGIDADAAQKLVADITKASTAVGVAGSDLVSEVNALLSGQGLNRSKLGDALAISPQVLQSWQKQGTLVKELNTRLTPLLDVAANAEKGMSQLQGILSDNVSKALEKASAGAYETVKRTLQDTLSKLFDKDGDIAPRYAALYDWAMRLFNVLAKAFENGVSFVLEKLGGISDWLARNKENLADVGASFDGIADSIARTLRPLSEVATGIDDATEGGQLLLAVFETVERVFAAISDLGKTAAGGISAVVGGVGMAVGDWGKTVGKGLGMDKLAEASERLEKSSSKMRENGKATFKEGLAFTATLATADAISERRAKRLVRSMQGYRYEAPQKTPKTGKVDSPANLSAKPVALSAADLEAEKKAAEALAAARLAAVRQAFADEQDLLRAELDKRVQLGITNKRQELAERQKLEADALAFETKTAAAAKSKVKAELAKTLDPVQAEALRAEIVKIDTQLATLANKGKVLKIKAELDKLALDKQIAEMAKSLNEQLRQLQGKPEDLAAGRIEALKNELVKVSPELQSLVNNVFDAKEANQRFEEAAAKVDAVHTKLALAEAAIERQAADATISMLDREKQLRDLRVESAEALKAATDEMKKAADATGNKQLVAQAQEAAGAVTELDHKTRELQQTTVVGLKSAFAGAFKDIATGAKSFSDGLLDLFTSLLSAIADKFAKQGFDQLFANAGGAKAGGGWLGGLMSIFGGAFANGGLIRGPGTGTSDQVPILASNGEFMMRAAVVKKHFSLLNYLNSTGNLPAMRATGGPIGQIPSAALGGGGGFGGTMQNNISVSPQVVIETGHVIDALSRDPRFEQVFVRMFNDNRGRLGQR</sequence>
<evidence type="ECO:0000256" key="1">
    <source>
        <dbReference type="SAM" id="Phobius"/>
    </source>
</evidence>
<reference evidence="2 3" key="1">
    <citation type="submission" date="2018-08" db="EMBL/GenBank/DDBJ databases">
        <title>Comamonas testosteroni strain SWCO2.</title>
        <authorList>
            <person name="Jiang N."/>
            <person name="Zhang X.Z."/>
        </authorList>
    </citation>
    <scope>NUCLEOTIDE SEQUENCE [LARGE SCALE GENOMIC DNA]</scope>
    <source>
        <strain evidence="2 3">SWCO2</strain>
    </source>
</reference>
<comment type="caution">
    <text evidence="2">The sequence shown here is derived from an EMBL/GenBank/DDBJ whole genome shotgun (WGS) entry which is preliminary data.</text>
</comment>